<keyword evidence="2" id="KW-0472">Membrane</keyword>
<organism evidence="3 4">
    <name type="scientific">Butyrivibrio proteoclasticus</name>
    <dbReference type="NCBI Taxonomy" id="43305"/>
    <lineage>
        <taxon>Bacteria</taxon>
        <taxon>Bacillati</taxon>
        <taxon>Bacillota</taxon>
        <taxon>Clostridia</taxon>
        <taxon>Lachnospirales</taxon>
        <taxon>Lachnospiraceae</taxon>
        <taxon>Butyrivibrio</taxon>
    </lineage>
</organism>
<proteinExistence type="predicted"/>
<keyword evidence="4" id="KW-1185">Reference proteome</keyword>
<evidence type="ECO:0000313" key="4">
    <source>
        <dbReference type="Proteomes" id="UP000182624"/>
    </source>
</evidence>
<feature type="compositionally biased region" description="Polar residues" evidence="1">
    <location>
        <begin position="148"/>
        <end position="158"/>
    </location>
</feature>
<dbReference type="EMBL" id="FOXO01000002">
    <property type="protein sequence ID" value="SFP46603.1"/>
    <property type="molecule type" value="Genomic_DNA"/>
</dbReference>
<dbReference type="RefSeq" id="WP_074883621.1">
    <property type="nucleotide sequence ID" value="NZ_FOXO01000002.1"/>
</dbReference>
<sequence length="270" mass="28289">MNLKYYLRGIGIGVILTAIIMGFALGGRKATISDAQVIERAKELGMTEGGVLTASSGEANNDAASYASSSVKALDEAGEEIFEKVDETVAYASESVSEVVEEKEKTEVKKTEEKAVAESASESSTKDNKPVSDLAAVKSGVRPATDSAEASSTLISTTDIEEDAASEAVSAPEVKDTNTENANIDNTNQDYATQNTDGVSLNTETKTVTIPSGLGSDGVAIVLYNEGVIDNATVFNKYLVENGKDRLIRSGTKVIPANATYAEIAAIITK</sequence>
<dbReference type="Proteomes" id="UP000182624">
    <property type="component" value="Unassembled WGS sequence"/>
</dbReference>
<feature type="region of interest" description="Disordered" evidence="1">
    <location>
        <begin position="94"/>
        <end position="196"/>
    </location>
</feature>
<dbReference type="OrthoDB" id="9792479at2"/>
<evidence type="ECO:0000313" key="3">
    <source>
        <dbReference type="EMBL" id="SFP46603.1"/>
    </source>
</evidence>
<keyword evidence="2" id="KW-0812">Transmembrane</keyword>
<dbReference type="AlphaFoldDB" id="A0A1I5QK31"/>
<dbReference type="Gene3D" id="3.30.1490.480">
    <property type="entry name" value="Endolytic murein transglycosylase"/>
    <property type="match status" value="1"/>
</dbReference>
<evidence type="ECO:0000256" key="2">
    <source>
        <dbReference type="SAM" id="Phobius"/>
    </source>
</evidence>
<protein>
    <recommendedName>
        <fullName evidence="5">YceG-like family protein</fullName>
    </recommendedName>
</protein>
<gene>
    <name evidence="3" type="ORF">SAMN04487928_102169</name>
</gene>
<evidence type="ECO:0000256" key="1">
    <source>
        <dbReference type="SAM" id="MobiDB-lite"/>
    </source>
</evidence>
<reference evidence="4" key="1">
    <citation type="submission" date="2016-10" db="EMBL/GenBank/DDBJ databases">
        <authorList>
            <person name="Varghese N."/>
            <person name="Submissions S."/>
        </authorList>
    </citation>
    <scope>NUCLEOTIDE SEQUENCE [LARGE SCALE GENOMIC DNA]</scope>
    <source>
        <strain evidence="4">P18</strain>
    </source>
</reference>
<accession>A0A1I5QK31</accession>
<feature type="compositionally biased region" description="Basic and acidic residues" evidence="1">
    <location>
        <begin position="100"/>
        <end position="116"/>
    </location>
</feature>
<feature type="transmembrane region" description="Helical" evidence="2">
    <location>
        <begin position="6"/>
        <end position="26"/>
    </location>
</feature>
<name>A0A1I5QK31_9FIRM</name>
<feature type="compositionally biased region" description="Polar residues" evidence="1">
    <location>
        <begin position="179"/>
        <end position="196"/>
    </location>
</feature>
<keyword evidence="2" id="KW-1133">Transmembrane helix</keyword>
<evidence type="ECO:0008006" key="5">
    <source>
        <dbReference type="Google" id="ProtNLM"/>
    </source>
</evidence>